<feature type="repeat" description="TPR" evidence="1">
    <location>
        <begin position="157"/>
        <end position="190"/>
    </location>
</feature>
<dbReference type="Gene3D" id="1.25.40.10">
    <property type="entry name" value="Tetratricopeptide repeat domain"/>
    <property type="match status" value="2"/>
</dbReference>
<accession>A0A9D1ABA8</accession>
<feature type="region of interest" description="Disordered" evidence="3">
    <location>
        <begin position="474"/>
        <end position="529"/>
    </location>
</feature>
<feature type="repeat" description="TPR" evidence="1">
    <location>
        <begin position="422"/>
        <end position="455"/>
    </location>
</feature>
<dbReference type="SMART" id="SM00028">
    <property type="entry name" value="TPR"/>
    <property type="match status" value="5"/>
</dbReference>
<keyword evidence="4" id="KW-1133">Transmembrane helix</keyword>
<dbReference type="EMBL" id="DVGK01000061">
    <property type="protein sequence ID" value="HIR13361.1"/>
    <property type="molecule type" value="Genomic_DNA"/>
</dbReference>
<reference evidence="5" key="2">
    <citation type="journal article" date="2021" name="PeerJ">
        <title>Extensive microbial diversity within the chicken gut microbiome revealed by metagenomics and culture.</title>
        <authorList>
            <person name="Gilroy R."/>
            <person name="Ravi A."/>
            <person name="Getino M."/>
            <person name="Pursley I."/>
            <person name="Horton D.L."/>
            <person name="Alikhan N.F."/>
            <person name="Baker D."/>
            <person name="Gharbi K."/>
            <person name="Hall N."/>
            <person name="Watson M."/>
            <person name="Adriaenssens E.M."/>
            <person name="Foster-Nyarko E."/>
            <person name="Jarju S."/>
            <person name="Secka A."/>
            <person name="Antonio M."/>
            <person name="Oren A."/>
            <person name="Chaudhuri R.R."/>
            <person name="La Ragione R."/>
            <person name="Hildebrand F."/>
            <person name="Pallen M.J."/>
        </authorList>
    </citation>
    <scope>NUCLEOTIDE SEQUENCE</scope>
    <source>
        <strain evidence="5">ChiSjej4B22-8148</strain>
    </source>
</reference>
<feature type="compositionally biased region" description="Polar residues" evidence="3">
    <location>
        <begin position="506"/>
        <end position="522"/>
    </location>
</feature>
<dbReference type="InterPro" id="IPR019734">
    <property type="entry name" value="TPR_rpt"/>
</dbReference>
<dbReference type="PROSITE" id="PS50005">
    <property type="entry name" value="TPR"/>
    <property type="match status" value="3"/>
</dbReference>
<reference evidence="5" key="1">
    <citation type="submission" date="2020-10" db="EMBL/GenBank/DDBJ databases">
        <authorList>
            <person name="Gilroy R."/>
        </authorList>
    </citation>
    <scope>NUCLEOTIDE SEQUENCE</scope>
    <source>
        <strain evidence="5">ChiSjej4B22-8148</strain>
    </source>
</reference>
<dbReference type="Pfam" id="PF13432">
    <property type="entry name" value="TPR_16"/>
    <property type="match status" value="1"/>
</dbReference>
<evidence type="ECO:0000256" key="4">
    <source>
        <dbReference type="SAM" id="Phobius"/>
    </source>
</evidence>
<name>A0A9D1ABA8_9FIRM</name>
<evidence type="ECO:0000256" key="2">
    <source>
        <dbReference type="SAM" id="Coils"/>
    </source>
</evidence>
<dbReference type="AlphaFoldDB" id="A0A9D1ABA8"/>
<dbReference type="Proteomes" id="UP000886757">
    <property type="component" value="Unassembled WGS sequence"/>
</dbReference>
<organism evidence="5 6">
    <name type="scientific">Candidatus Choladousia intestinavium</name>
    <dbReference type="NCBI Taxonomy" id="2840727"/>
    <lineage>
        <taxon>Bacteria</taxon>
        <taxon>Bacillati</taxon>
        <taxon>Bacillota</taxon>
        <taxon>Clostridia</taxon>
        <taxon>Lachnospirales</taxon>
        <taxon>Lachnospiraceae</taxon>
        <taxon>Lachnospiraceae incertae sedis</taxon>
        <taxon>Candidatus Choladousia</taxon>
    </lineage>
</organism>
<gene>
    <name evidence="5" type="ORF">IAB31_05490</name>
</gene>
<dbReference type="Pfam" id="PF13174">
    <property type="entry name" value="TPR_6"/>
    <property type="match status" value="1"/>
</dbReference>
<feature type="coiled-coil region" evidence="2">
    <location>
        <begin position="281"/>
        <end position="336"/>
    </location>
</feature>
<proteinExistence type="predicted"/>
<keyword evidence="2" id="KW-0175">Coiled coil</keyword>
<evidence type="ECO:0000313" key="5">
    <source>
        <dbReference type="EMBL" id="HIR13361.1"/>
    </source>
</evidence>
<keyword evidence="4" id="KW-0472">Membrane</keyword>
<evidence type="ECO:0000256" key="3">
    <source>
        <dbReference type="SAM" id="MobiDB-lite"/>
    </source>
</evidence>
<evidence type="ECO:0000313" key="6">
    <source>
        <dbReference type="Proteomes" id="UP000886757"/>
    </source>
</evidence>
<comment type="caution">
    <text evidence="5">The sequence shown here is derived from an EMBL/GenBank/DDBJ whole genome shotgun (WGS) entry which is preliminary data.</text>
</comment>
<keyword evidence="4" id="KW-0812">Transmembrane</keyword>
<dbReference type="InterPro" id="IPR011990">
    <property type="entry name" value="TPR-like_helical_dom_sf"/>
</dbReference>
<keyword evidence="1" id="KW-0802">TPR repeat</keyword>
<dbReference type="SUPFAM" id="SSF48452">
    <property type="entry name" value="TPR-like"/>
    <property type="match status" value="1"/>
</dbReference>
<protein>
    <submittedName>
        <fullName evidence="5">Tetratricopeptide repeat protein</fullName>
    </submittedName>
</protein>
<evidence type="ECO:0000256" key="1">
    <source>
        <dbReference type="PROSITE-ProRule" id="PRU00339"/>
    </source>
</evidence>
<feature type="repeat" description="TPR" evidence="1">
    <location>
        <begin position="383"/>
        <end position="416"/>
    </location>
</feature>
<sequence>MRCVYCNTPLAAIDYCPGCGADITIQKRIMRISNLLYNQGLEKAKIRDMDGAIACLKRSLKFNKENIDARNLLGLCYFEIGEAVSALCEWVVSKNMKSEDNLADHYIDMLQSNKNRLDVMNQTIRKYNQSVMYCREDNEDMAIIQLKKVISQNPKLVKAYQLLALLYMKRQEYERARRLLKKTAQIDTTNTTTLRYLQEIEEVTGKSTNLSRRHKKYEREQEERGISGTLRYMSGTEMIIQPTTFRDSSTIATFINIILGLLLGGAIVWFLVVPANRQAVNDQANQQVTDANTKLASESARVQELEEEIDGYLQQVESAQQEQEDASSQVQSYDDLLAIANLYISGDQSTAASMITSLNADDFEGNAKTLYDSLSGAVQSSLFNEYYTAGTQAYANGDYSTAATQLQQAVDADPNRENSNYAQALFYLGFAYYNLGNYDQSDTIFNQFITYYPDRAAEVQSYIVGDTSGTQQDVTGAADISGLGDAATGQNAEGTGGQSTGQSETNASGTDTSGAETANTGDGNAITIY</sequence>
<feature type="transmembrane region" description="Helical" evidence="4">
    <location>
        <begin position="251"/>
        <end position="273"/>
    </location>
</feature>